<dbReference type="GO" id="GO:0008270">
    <property type="term" value="F:zinc ion binding"/>
    <property type="evidence" value="ECO:0007669"/>
    <property type="project" value="UniProtKB-KW"/>
</dbReference>
<dbReference type="InterPro" id="IPR007588">
    <property type="entry name" value="Znf_FLYWCH"/>
</dbReference>
<evidence type="ECO:0000313" key="6">
    <source>
        <dbReference type="EMBL" id="CAF4191771.1"/>
    </source>
</evidence>
<evidence type="ECO:0000256" key="1">
    <source>
        <dbReference type="ARBA" id="ARBA00022723"/>
    </source>
</evidence>
<dbReference type="EMBL" id="CAJOBD010013559">
    <property type="protein sequence ID" value="CAF4191771.1"/>
    <property type="molecule type" value="Genomic_DNA"/>
</dbReference>
<evidence type="ECO:0000313" key="7">
    <source>
        <dbReference type="Proteomes" id="UP000663864"/>
    </source>
</evidence>
<keyword evidence="1" id="KW-0479">Metal-binding</keyword>
<dbReference type="Gene3D" id="2.20.25.240">
    <property type="match status" value="1"/>
</dbReference>
<proteinExistence type="predicted"/>
<evidence type="ECO:0000256" key="2">
    <source>
        <dbReference type="ARBA" id="ARBA00022771"/>
    </source>
</evidence>
<comment type="caution">
    <text evidence="5">The sequence shown here is derived from an EMBL/GenBank/DDBJ whole genome shotgun (WGS) entry which is preliminary data.</text>
</comment>
<sequence>MTDTSPISFTSSNRGKSLLVYYGYIYRLKKSTTKIKYWSCNSNDCTANVHTNPNDHFIKASGDHHHLPSPEQIELRNLMKKVKDRVQVETTSVPKIYEEELARSNLSSVALTLASIPAEAKSGLSRVRRKTTPPLPTSGNFDIPDVYRQTLNGEPFICSDKTTNKKRILIFATDKQLEILFSSEWIFLDGTFDACPKEFKQIHTIHGLKFYQNFPCAISLLSGKTTDTYRQLFHELEYHAERLKLKFQLVHIMSDFETSLIKVVKEKSLYKQIQSLGLVTAYFNDEDIRLGCRSTIALALLPADYVEEAFELLEDDSPEDMAEFFLYFRKQWLKRVPKKYWNVSTLEFRTNNFTEGWHNKFNNRVQKHHPNIWHLIECLQREELSFRHKLGRLKCGFQKKSDDKSCTTRQQIQKMAKNYEEEESTLMEFLHGLSTLVAKNSKTVA</sequence>
<keyword evidence="3" id="KW-0862">Zinc</keyword>
<dbReference type="EMBL" id="CAJNOT010007773">
    <property type="protein sequence ID" value="CAF1511187.1"/>
    <property type="molecule type" value="Genomic_DNA"/>
</dbReference>
<name>A0A815TVH4_9BILA</name>
<evidence type="ECO:0000259" key="4">
    <source>
        <dbReference type="Pfam" id="PF04500"/>
    </source>
</evidence>
<protein>
    <recommendedName>
        <fullName evidence="4">FLYWCH-type domain-containing protein</fullName>
    </recommendedName>
</protein>
<dbReference type="Proteomes" id="UP000663864">
    <property type="component" value="Unassembled WGS sequence"/>
</dbReference>
<accession>A0A815TVH4</accession>
<evidence type="ECO:0000256" key="3">
    <source>
        <dbReference type="ARBA" id="ARBA00022833"/>
    </source>
</evidence>
<dbReference type="PANTHER" id="PTHR47160:SF10">
    <property type="entry name" value="MULE TRANSPOSASE DOMAIN-CONTAINING PROTEIN"/>
    <property type="match status" value="1"/>
</dbReference>
<feature type="domain" description="FLYWCH-type" evidence="4">
    <location>
        <begin position="9"/>
        <end position="66"/>
    </location>
</feature>
<dbReference type="Proteomes" id="UP000663836">
    <property type="component" value="Unassembled WGS sequence"/>
</dbReference>
<dbReference type="PANTHER" id="PTHR47160">
    <property type="entry name" value="PUTATIVE-RELATED"/>
    <property type="match status" value="1"/>
</dbReference>
<gene>
    <name evidence="6" type="ORF">JBS370_LOCUS36063</name>
    <name evidence="5" type="ORF">ZHD862_LOCUS37926</name>
</gene>
<keyword evidence="2" id="KW-0863">Zinc-finger</keyword>
<evidence type="ECO:0000313" key="5">
    <source>
        <dbReference type="EMBL" id="CAF1511187.1"/>
    </source>
</evidence>
<dbReference type="Pfam" id="PF04500">
    <property type="entry name" value="FLYWCH"/>
    <property type="match status" value="1"/>
</dbReference>
<dbReference type="AlphaFoldDB" id="A0A815TVH4"/>
<reference evidence="5" key="1">
    <citation type="submission" date="2021-02" db="EMBL/GenBank/DDBJ databases">
        <authorList>
            <person name="Nowell W R."/>
        </authorList>
    </citation>
    <scope>NUCLEOTIDE SEQUENCE</scope>
</reference>
<organism evidence="5 7">
    <name type="scientific">Rotaria sordida</name>
    <dbReference type="NCBI Taxonomy" id="392033"/>
    <lineage>
        <taxon>Eukaryota</taxon>
        <taxon>Metazoa</taxon>
        <taxon>Spiralia</taxon>
        <taxon>Gnathifera</taxon>
        <taxon>Rotifera</taxon>
        <taxon>Eurotatoria</taxon>
        <taxon>Bdelloidea</taxon>
        <taxon>Philodinida</taxon>
        <taxon>Philodinidae</taxon>
        <taxon>Rotaria</taxon>
    </lineage>
</organism>